<protein>
    <submittedName>
        <fullName evidence="4">Receptor-type tyrosine-protein phosphatase H-like</fullName>
    </submittedName>
</protein>
<dbReference type="InterPro" id="IPR003961">
    <property type="entry name" value="FN3_dom"/>
</dbReference>
<keyword evidence="3" id="KW-1185">Reference proteome</keyword>
<feature type="domain" description="Fibronectin type-III" evidence="2">
    <location>
        <begin position="134"/>
        <end position="224"/>
    </location>
</feature>
<evidence type="ECO:0000256" key="1">
    <source>
        <dbReference type="ARBA" id="ARBA00022737"/>
    </source>
</evidence>
<dbReference type="PANTHER" id="PTHR46708:SF2">
    <property type="entry name" value="FIBRONECTIN TYPE-III DOMAIN-CONTAINING PROTEIN"/>
    <property type="match status" value="1"/>
</dbReference>
<evidence type="ECO:0000313" key="4">
    <source>
        <dbReference type="RefSeq" id="XP_042563371.1"/>
    </source>
</evidence>
<keyword evidence="1" id="KW-0677">Repeat</keyword>
<dbReference type="InterPro" id="IPR050991">
    <property type="entry name" value="ECM_Regulatory_Proteins"/>
</dbReference>
<dbReference type="PANTHER" id="PTHR46708">
    <property type="entry name" value="TENASCIN"/>
    <property type="match status" value="1"/>
</dbReference>
<organism evidence="3 4">
    <name type="scientific">Clupea harengus</name>
    <name type="common">Atlantic herring</name>
    <dbReference type="NCBI Taxonomy" id="7950"/>
    <lineage>
        <taxon>Eukaryota</taxon>
        <taxon>Metazoa</taxon>
        <taxon>Chordata</taxon>
        <taxon>Craniata</taxon>
        <taxon>Vertebrata</taxon>
        <taxon>Euteleostomi</taxon>
        <taxon>Actinopterygii</taxon>
        <taxon>Neopterygii</taxon>
        <taxon>Teleostei</taxon>
        <taxon>Clupei</taxon>
        <taxon>Clupeiformes</taxon>
        <taxon>Clupeoidei</taxon>
        <taxon>Clupeidae</taxon>
        <taxon>Clupea</taxon>
    </lineage>
</organism>
<dbReference type="CDD" id="cd00063">
    <property type="entry name" value="FN3"/>
    <property type="match status" value="3"/>
</dbReference>
<evidence type="ECO:0000313" key="3">
    <source>
        <dbReference type="Proteomes" id="UP000515152"/>
    </source>
</evidence>
<dbReference type="PROSITE" id="PS50853">
    <property type="entry name" value="FN3"/>
    <property type="match status" value="2"/>
</dbReference>
<name>A0A8M1KH20_CLUHA</name>
<dbReference type="KEGG" id="char:116219774"/>
<feature type="domain" description="Fibronectin type-III" evidence="2">
    <location>
        <begin position="225"/>
        <end position="314"/>
    </location>
</feature>
<accession>A0A8M1KH20</accession>
<dbReference type="OrthoDB" id="10253954at2759"/>
<dbReference type="Pfam" id="PF00041">
    <property type="entry name" value="fn3"/>
    <property type="match status" value="1"/>
</dbReference>
<gene>
    <name evidence="4" type="primary">LOC116219774</name>
</gene>
<dbReference type="RefSeq" id="XP_042563371.1">
    <property type="nucleotide sequence ID" value="XM_042707437.1"/>
</dbReference>
<dbReference type="SMART" id="SM00060">
    <property type="entry name" value="FN3"/>
    <property type="match status" value="3"/>
</dbReference>
<proteinExistence type="predicted"/>
<reference evidence="4" key="1">
    <citation type="submission" date="2025-08" db="UniProtKB">
        <authorList>
            <consortium name="RefSeq"/>
        </authorList>
    </citation>
    <scope>IDENTIFICATION</scope>
</reference>
<dbReference type="Proteomes" id="UP000515152">
    <property type="component" value="Chromosome 3"/>
</dbReference>
<dbReference type="AlphaFoldDB" id="A0A8M1KH20"/>
<sequence length="369" mass="40508">MYVMPLLVTEPHPIRNLTAETLNTTAIELKWDRPEDYQSTYRYQVQISGCTSPSRNASTSEEKIIISSLPPGTSCTFSIYGPETVWPVILNQSTNNSITVSWSHPIGNVESFEVLLNSSSNITRSPLLNSNPNPPGDITMKSATTNSIFIEWTPALLMDNSDGFNYTVNISSSSGTTDYSTKALNQTLTNLTSGTPHIICVRTTGPLGLQSESVCSGNITTKPRPIRNLTAETLNTTAIELKWDQPDGYKETYKYQVQISGCTSPSRDASTGEEKIIISSLPPGTNCTFSIYVEVMNGTRGEELKISHYTRPETVQPVISDNTNNSITVSWSRPDGSVESFEVLLNSSSSSTWCTLLNSSINSYEFIFT</sequence>
<evidence type="ECO:0000259" key="2">
    <source>
        <dbReference type="PROSITE" id="PS50853"/>
    </source>
</evidence>
<dbReference type="GeneID" id="116219774"/>